<keyword evidence="11" id="KW-1185">Reference proteome</keyword>
<feature type="transmembrane region" description="Helical" evidence="9">
    <location>
        <begin position="57"/>
        <end position="78"/>
    </location>
</feature>
<evidence type="ECO:0000256" key="5">
    <source>
        <dbReference type="ARBA" id="ARBA00022989"/>
    </source>
</evidence>
<feature type="transmembrane region" description="Helical" evidence="9">
    <location>
        <begin position="198"/>
        <end position="218"/>
    </location>
</feature>
<organism evidence="10 11">
    <name type="scientific">Pseudonocardia hierapolitana</name>
    <dbReference type="NCBI Taxonomy" id="1128676"/>
    <lineage>
        <taxon>Bacteria</taxon>
        <taxon>Bacillati</taxon>
        <taxon>Actinomycetota</taxon>
        <taxon>Actinomycetes</taxon>
        <taxon>Pseudonocardiales</taxon>
        <taxon>Pseudonocardiaceae</taxon>
        <taxon>Pseudonocardia</taxon>
    </lineage>
</organism>
<keyword evidence="6 7" id="KW-0472">Membrane</keyword>
<name>A0A561T0C1_9PSEU</name>
<evidence type="ECO:0000256" key="9">
    <source>
        <dbReference type="SAM" id="Phobius"/>
    </source>
</evidence>
<feature type="transmembrane region" description="Helical" evidence="9">
    <location>
        <begin position="474"/>
        <end position="494"/>
    </location>
</feature>
<accession>A0A561T0C1</accession>
<evidence type="ECO:0000256" key="1">
    <source>
        <dbReference type="ARBA" id="ARBA00004141"/>
    </source>
</evidence>
<evidence type="ECO:0000313" key="10">
    <source>
        <dbReference type="EMBL" id="TWF80537.1"/>
    </source>
</evidence>
<dbReference type="GO" id="GO:0022857">
    <property type="term" value="F:transmembrane transporter activity"/>
    <property type="evidence" value="ECO:0007669"/>
    <property type="project" value="InterPro"/>
</dbReference>
<dbReference type="AlphaFoldDB" id="A0A561T0C1"/>
<keyword evidence="3 7" id="KW-0813">Transport</keyword>
<evidence type="ECO:0000256" key="2">
    <source>
        <dbReference type="ARBA" id="ARBA00008974"/>
    </source>
</evidence>
<feature type="transmembrane region" description="Helical" evidence="9">
    <location>
        <begin position="429"/>
        <end position="454"/>
    </location>
</feature>
<dbReference type="Proteomes" id="UP000321261">
    <property type="component" value="Unassembled WGS sequence"/>
</dbReference>
<evidence type="ECO:0000256" key="8">
    <source>
        <dbReference type="SAM" id="MobiDB-lite"/>
    </source>
</evidence>
<evidence type="ECO:0000256" key="3">
    <source>
        <dbReference type="ARBA" id="ARBA00022448"/>
    </source>
</evidence>
<gene>
    <name evidence="10" type="ORF">FHX44_116480</name>
</gene>
<feature type="transmembrane region" description="Helical" evidence="9">
    <location>
        <begin position="170"/>
        <end position="191"/>
    </location>
</feature>
<comment type="similarity">
    <text evidence="2 7">Belongs to the purine-cytosine permease (2.A.39) family.</text>
</comment>
<feature type="transmembrane region" description="Helical" evidence="9">
    <location>
        <begin position="130"/>
        <end position="150"/>
    </location>
</feature>
<dbReference type="PANTHER" id="PTHR31806">
    <property type="entry name" value="PURINE-CYTOSINE PERMEASE FCY2-RELATED"/>
    <property type="match status" value="1"/>
</dbReference>
<dbReference type="InterPro" id="IPR026030">
    <property type="entry name" value="Pur-cyt_permease_Fcy2/21/22"/>
</dbReference>
<evidence type="ECO:0000256" key="6">
    <source>
        <dbReference type="ARBA" id="ARBA00023136"/>
    </source>
</evidence>
<feature type="region of interest" description="Disordered" evidence="8">
    <location>
        <begin position="1"/>
        <end position="35"/>
    </location>
</feature>
<dbReference type="Pfam" id="PF02133">
    <property type="entry name" value="Transp_cyt_pur"/>
    <property type="match status" value="1"/>
</dbReference>
<feature type="compositionally biased region" description="Basic and acidic residues" evidence="8">
    <location>
        <begin position="10"/>
        <end position="35"/>
    </location>
</feature>
<dbReference type="InterPro" id="IPR001248">
    <property type="entry name" value="Pur-cyt_permease"/>
</dbReference>
<dbReference type="EMBL" id="VIWU01000001">
    <property type="protein sequence ID" value="TWF80537.1"/>
    <property type="molecule type" value="Genomic_DNA"/>
</dbReference>
<keyword evidence="4 9" id="KW-0812">Transmembrane</keyword>
<dbReference type="Gene3D" id="1.10.4160.10">
    <property type="entry name" value="Hydantoin permease"/>
    <property type="match status" value="1"/>
</dbReference>
<reference evidence="10 11" key="1">
    <citation type="submission" date="2019-06" db="EMBL/GenBank/DDBJ databases">
        <title>Sequencing the genomes of 1000 actinobacteria strains.</title>
        <authorList>
            <person name="Klenk H.-P."/>
        </authorList>
    </citation>
    <scope>NUCLEOTIDE SEQUENCE [LARGE SCALE GENOMIC DNA]</scope>
    <source>
        <strain evidence="10 11">DSM 45671</strain>
    </source>
</reference>
<comment type="caution">
    <text evidence="10">The sequence shown here is derived from an EMBL/GenBank/DDBJ whole genome shotgun (WGS) entry which is preliminary data.</text>
</comment>
<protein>
    <submittedName>
        <fullName evidence="10">Purine-cytosine permease-like protein</fullName>
    </submittedName>
</protein>
<feature type="transmembrane region" description="Helical" evidence="9">
    <location>
        <begin position="84"/>
        <end position="109"/>
    </location>
</feature>
<feature type="transmembrane region" description="Helical" evidence="9">
    <location>
        <begin position="383"/>
        <end position="408"/>
    </location>
</feature>
<feature type="transmembrane region" description="Helical" evidence="9">
    <location>
        <begin position="277"/>
        <end position="297"/>
    </location>
</feature>
<comment type="subcellular location">
    <subcellularLocation>
        <location evidence="1">Membrane</location>
        <topology evidence="1">Multi-pass membrane protein</topology>
    </subcellularLocation>
</comment>
<evidence type="ECO:0000256" key="7">
    <source>
        <dbReference type="PIRNR" id="PIRNR002744"/>
    </source>
</evidence>
<proteinExistence type="inferred from homology"/>
<feature type="transmembrane region" description="Helical" evidence="9">
    <location>
        <begin position="238"/>
        <end position="257"/>
    </location>
</feature>
<evidence type="ECO:0000256" key="4">
    <source>
        <dbReference type="ARBA" id="ARBA00022692"/>
    </source>
</evidence>
<sequence length="507" mass="52589">MRPMGVERQQLPEDARGPSPDVRRAGTERGGIDRRGIERRGIDRIPVEERTSTPGTFFVIFVGTSVGLGAVAFGWVGITFGLGLWSTISAIAIGTAVGQILLVPLILIGSRTATNNATASGATFGVRGRFIGSAIGLGTCLVSVALTVWTSGSAGLAVASRLFGLPESPASYTGAYALITAIAVAVAIWGYRWLVRSTAILAVSGGILLILMPVAFAADIEWDYAGGEYLLGTFWPTWLSVAATVGVAGALVVCTILGDWSRYIRSDRYPARKLVPVASAGIFVGFVVPATVGAVVSTAFTDPFAPFTVSLAGESPSWYTVVLLPLAVLGGVGLTASSLYSAGLDLDAVVVRLTRPRATVIIGVVAVALVYVGLLAPNVQESISAALLVLAELSAPWAVIVGIWFVQARGRFHADDLQVFNRGQTGGRYWYTGGWRIPAVLAWAAGAIAGLLTIQTPLFGGPLADIANGVDVSLLAASAVAALVYVLLTVRAAPPAEDGDRGSRPQG</sequence>
<dbReference type="GO" id="GO:0005886">
    <property type="term" value="C:plasma membrane"/>
    <property type="evidence" value="ECO:0007669"/>
    <property type="project" value="TreeGrafter"/>
</dbReference>
<dbReference type="OrthoDB" id="9809167at2"/>
<feature type="transmembrane region" description="Helical" evidence="9">
    <location>
        <begin position="358"/>
        <end position="377"/>
    </location>
</feature>
<keyword evidence="5 9" id="KW-1133">Transmembrane helix</keyword>
<feature type="transmembrane region" description="Helical" evidence="9">
    <location>
        <begin position="317"/>
        <end position="337"/>
    </location>
</feature>
<evidence type="ECO:0000313" key="11">
    <source>
        <dbReference type="Proteomes" id="UP000321261"/>
    </source>
</evidence>
<dbReference type="PANTHER" id="PTHR31806:SF1">
    <property type="entry name" value="PURINE-CYTOSINE PERMEASE FCY2-RELATED"/>
    <property type="match status" value="1"/>
</dbReference>
<dbReference type="PIRSF" id="PIRSF002744">
    <property type="entry name" value="Pur-cyt_permease"/>
    <property type="match status" value="1"/>
</dbReference>